<sequence>MNGLLLTSKEEQMPIEIMYMSNKGEISHRKVIVKGIQEDTIRGYCLTRRQTRLFKRSNILSAARVRIGYKTAL</sequence>
<name>A0ABV6GBU2_9BACI</name>
<evidence type="ECO:0000313" key="1">
    <source>
        <dbReference type="EMBL" id="MFC0271143.1"/>
    </source>
</evidence>
<organism evidence="1 2">
    <name type="scientific">Metabacillus herbersteinensis</name>
    <dbReference type="NCBI Taxonomy" id="283816"/>
    <lineage>
        <taxon>Bacteria</taxon>
        <taxon>Bacillati</taxon>
        <taxon>Bacillota</taxon>
        <taxon>Bacilli</taxon>
        <taxon>Bacillales</taxon>
        <taxon>Bacillaceae</taxon>
        <taxon>Metabacillus</taxon>
    </lineage>
</organism>
<keyword evidence="2" id="KW-1185">Reference proteome</keyword>
<evidence type="ECO:0008006" key="3">
    <source>
        <dbReference type="Google" id="ProtNLM"/>
    </source>
</evidence>
<comment type="caution">
    <text evidence="1">The sequence shown here is derived from an EMBL/GenBank/DDBJ whole genome shotgun (WGS) entry which is preliminary data.</text>
</comment>
<protein>
    <recommendedName>
        <fullName evidence="3">WYL domain-containing protein</fullName>
    </recommendedName>
</protein>
<evidence type="ECO:0000313" key="2">
    <source>
        <dbReference type="Proteomes" id="UP001589854"/>
    </source>
</evidence>
<reference evidence="1 2" key="1">
    <citation type="submission" date="2024-09" db="EMBL/GenBank/DDBJ databases">
        <authorList>
            <person name="Sun Q."/>
            <person name="Mori K."/>
        </authorList>
    </citation>
    <scope>NUCLEOTIDE SEQUENCE [LARGE SCALE GENOMIC DNA]</scope>
    <source>
        <strain evidence="1 2">CCM 7228</strain>
    </source>
</reference>
<gene>
    <name evidence="1" type="ORF">ACFFIX_06715</name>
</gene>
<dbReference type="EMBL" id="JBHLVO010000003">
    <property type="protein sequence ID" value="MFC0271143.1"/>
    <property type="molecule type" value="Genomic_DNA"/>
</dbReference>
<accession>A0ABV6GBU2</accession>
<proteinExistence type="predicted"/>
<dbReference type="RefSeq" id="WP_378931874.1">
    <property type="nucleotide sequence ID" value="NZ_JBHLVO010000003.1"/>
</dbReference>
<dbReference type="Proteomes" id="UP001589854">
    <property type="component" value="Unassembled WGS sequence"/>
</dbReference>